<dbReference type="EMBL" id="MN740536">
    <property type="protein sequence ID" value="QHU32195.1"/>
    <property type="molecule type" value="Genomic_DNA"/>
</dbReference>
<protein>
    <submittedName>
        <fullName evidence="1">Uncharacterized protein</fullName>
    </submittedName>
</protein>
<organism evidence="1">
    <name type="scientific">viral metagenome</name>
    <dbReference type="NCBI Taxonomy" id="1070528"/>
    <lineage>
        <taxon>unclassified sequences</taxon>
        <taxon>metagenomes</taxon>
        <taxon>organismal metagenomes</taxon>
    </lineage>
</organism>
<proteinExistence type="predicted"/>
<accession>A0A6C0LQB5</accession>
<evidence type="ECO:0000313" key="1">
    <source>
        <dbReference type="EMBL" id="QHU32195.1"/>
    </source>
</evidence>
<dbReference type="AlphaFoldDB" id="A0A6C0LQB5"/>
<reference evidence="1" key="1">
    <citation type="journal article" date="2020" name="Nature">
        <title>Giant virus diversity and host interactions through global metagenomics.</title>
        <authorList>
            <person name="Schulz F."/>
            <person name="Roux S."/>
            <person name="Paez-Espino D."/>
            <person name="Jungbluth S."/>
            <person name="Walsh D.A."/>
            <person name="Denef V.J."/>
            <person name="McMahon K.D."/>
            <person name="Konstantinidis K.T."/>
            <person name="Eloe-Fadrosh E.A."/>
            <person name="Kyrpides N.C."/>
            <person name="Woyke T."/>
        </authorList>
    </citation>
    <scope>NUCLEOTIDE SEQUENCE</scope>
    <source>
        <strain evidence="1">GVMAG-M-3300027963-9</strain>
    </source>
</reference>
<sequence>MSSPSSARGIRNQARGYFIPLADVSAKVLAYTPGSGAGGSYLNGSFALAPWASGGSAPSRYTSTISTIGAGGVLRDIGKTVVSAGRVFRKIQLLVPTVSTFGIGGPAPGATANTDFLTGYIELHSAGITDDFPGGTTPAQVAYYPTLY</sequence>
<name>A0A6C0LQB5_9ZZZZ</name>